<keyword evidence="2" id="KW-1185">Reference proteome</keyword>
<dbReference type="OrthoDB" id="3759093at2759"/>
<evidence type="ECO:0000313" key="1">
    <source>
        <dbReference type="EMBL" id="KAF3037962.1"/>
    </source>
</evidence>
<dbReference type="AlphaFoldDB" id="A0A9P4WP81"/>
<name>A0A9P4WP81_9PLEO</name>
<comment type="caution">
    <text evidence="1">The sequence shown here is derived from an EMBL/GenBank/DDBJ whole genome shotgun (WGS) entry which is preliminary data.</text>
</comment>
<sequence length="329" mass="37773">MEQLPLELIWLVYEHLEEYDLAPTPYSEFTEEPCNRLIHGEASTRRRQRYNSSWLMLNEVSCADIRNVRLVSSVFYDASHKTFAKLLANRTFRLTNVGLQDLILVCRKKELIQHIKTVTLGCAAFRRNMGINDSGFVWPCTFLSGLKMGDRSRLAASYMQCRDWQHDNMETHTKSLASIFRSLPNLDSIRVVTVDPIFHLGGWLKPGDEDLLSKDHFLFQDRSSEALIQHYSRNMHPRLYTNESSVIRDCIIAAIGLSHLKLRDFRAAPKPAVLDLKQAPFVTPALQKLRIVLAAGNMERLDFSGFFSTTTGLQDLSLSLGTQRRWARR</sequence>
<proteinExistence type="predicted"/>
<dbReference type="EMBL" id="SWKV01000039">
    <property type="protein sequence ID" value="KAF3037962.1"/>
    <property type="molecule type" value="Genomic_DNA"/>
</dbReference>
<accession>A0A9P4WP81</accession>
<reference evidence="1" key="1">
    <citation type="submission" date="2019-04" db="EMBL/GenBank/DDBJ databases">
        <title>Sequencing of skin fungus with MAO and IRED activity.</title>
        <authorList>
            <person name="Marsaioli A.J."/>
            <person name="Bonatto J.M.C."/>
            <person name="Reis Junior O."/>
        </authorList>
    </citation>
    <scope>NUCLEOTIDE SEQUENCE</scope>
    <source>
        <strain evidence="1">28M1</strain>
    </source>
</reference>
<organism evidence="1 2">
    <name type="scientific">Didymella heteroderae</name>
    <dbReference type="NCBI Taxonomy" id="1769908"/>
    <lineage>
        <taxon>Eukaryota</taxon>
        <taxon>Fungi</taxon>
        <taxon>Dikarya</taxon>
        <taxon>Ascomycota</taxon>
        <taxon>Pezizomycotina</taxon>
        <taxon>Dothideomycetes</taxon>
        <taxon>Pleosporomycetidae</taxon>
        <taxon>Pleosporales</taxon>
        <taxon>Pleosporineae</taxon>
        <taxon>Didymellaceae</taxon>
        <taxon>Didymella</taxon>
    </lineage>
</organism>
<dbReference type="Proteomes" id="UP000758155">
    <property type="component" value="Unassembled WGS sequence"/>
</dbReference>
<protein>
    <submittedName>
        <fullName evidence="1">Uncharacterized protein</fullName>
    </submittedName>
</protein>
<gene>
    <name evidence="1" type="ORF">E8E12_006274</name>
</gene>
<evidence type="ECO:0000313" key="2">
    <source>
        <dbReference type="Proteomes" id="UP000758155"/>
    </source>
</evidence>